<dbReference type="Pfam" id="PF02597">
    <property type="entry name" value="ThiS"/>
    <property type="match status" value="1"/>
</dbReference>
<dbReference type="Proteomes" id="UP000490386">
    <property type="component" value="Unassembled WGS sequence"/>
</dbReference>
<comment type="caution">
    <text evidence="1">The sequence shown here is derived from an EMBL/GenBank/DDBJ whole genome shotgun (WGS) entry which is preliminary data.</text>
</comment>
<dbReference type="SUPFAM" id="SSF54285">
    <property type="entry name" value="MoaD/ThiS"/>
    <property type="match status" value="1"/>
</dbReference>
<sequence>MSAASRVRVFAGAAEAVGGSEFAIEVDSIGALLQALNPSTDPHIAEVLARCSFLVDGVRTSDADAPIAPGASVDVLPPFAGG</sequence>
<protein>
    <submittedName>
        <fullName evidence="1">MoaD/ThiS family protein</fullName>
    </submittedName>
</protein>
<evidence type="ECO:0000313" key="2">
    <source>
        <dbReference type="Proteomes" id="UP000490386"/>
    </source>
</evidence>
<dbReference type="EMBL" id="WBJX01000002">
    <property type="protein sequence ID" value="KAB1638052.1"/>
    <property type="molecule type" value="Genomic_DNA"/>
</dbReference>
<dbReference type="Gene3D" id="3.10.20.30">
    <property type="match status" value="1"/>
</dbReference>
<dbReference type="InterPro" id="IPR016155">
    <property type="entry name" value="Mopterin_synth/thiamin_S_b"/>
</dbReference>
<dbReference type="InterPro" id="IPR012675">
    <property type="entry name" value="Beta-grasp_dom_sf"/>
</dbReference>
<dbReference type="OrthoDB" id="4331766at2"/>
<dbReference type="RefSeq" id="WP_151423155.1">
    <property type="nucleotide sequence ID" value="NZ_CANKVH010000001.1"/>
</dbReference>
<keyword evidence="2" id="KW-1185">Reference proteome</keyword>
<dbReference type="AlphaFoldDB" id="A0A7J5B1Z6"/>
<name>A0A7J5B1Z6_9MICO</name>
<proteinExistence type="predicted"/>
<dbReference type="InterPro" id="IPR003749">
    <property type="entry name" value="ThiS/MoaD-like"/>
</dbReference>
<organism evidence="1 2">
    <name type="scientific">Pseudoclavibacter terrae</name>
    <dbReference type="NCBI Taxonomy" id="1530195"/>
    <lineage>
        <taxon>Bacteria</taxon>
        <taxon>Bacillati</taxon>
        <taxon>Actinomycetota</taxon>
        <taxon>Actinomycetes</taxon>
        <taxon>Micrococcales</taxon>
        <taxon>Microbacteriaceae</taxon>
        <taxon>Pseudoclavibacter</taxon>
    </lineage>
</organism>
<reference evidence="1 2" key="1">
    <citation type="submission" date="2019-09" db="EMBL/GenBank/DDBJ databases">
        <title>Phylogeny of genus Pseudoclavibacter and closely related genus.</title>
        <authorList>
            <person name="Li Y."/>
        </authorList>
    </citation>
    <scope>NUCLEOTIDE SEQUENCE [LARGE SCALE GENOMIC DNA]</scope>
    <source>
        <strain evidence="1 2">THG-MD12</strain>
    </source>
</reference>
<evidence type="ECO:0000313" key="1">
    <source>
        <dbReference type="EMBL" id="KAB1638052.1"/>
    </source>
</evidence>
<gene>
    <name evidence="1" type="ORF">F8O03_06440</name>
</gene>
<accession>A0A7J5B1Z6</accession>
<dbReference type="CDD" id="cd17040">
    <property type="entry name" value="Ubl_MoaD_like"/>
    <property type="match status" value="1"/>
</dbReference>